<evidence type="ECO:0000256" key="4">
    <source>
        <dbReference type="ARBA" id="ARBA00022694"/>
    </source>
</evidence>
<evidence type="ECO:0000256" key="3">
    <source>
        <dbReference type="ARBA" id="ARBA00022598"/>
    </source>
</evidence>
<dbReference type="GO" id="GO:0032267">
    <property type="term" value="F:tRNA(Ile)-lysidine synthase activity"/>
    <property type="evidence" value="ECO:0007669"/>
    <property type="project" value="UniProtKB-EC"/>
</dbReference>
<evidence type="ECO:0000313" key="10">
    <source>
        <dbReference type="EMBL" id="MCL1632479.1"/>
    </source>
</evidence>
<dbReference type="Proteomes" id="UP001203004">
    <property type="component" value="Unassembled WGS sequence"/>
</dbReference>
<evidence type="ECO:0000256" key="1">
    <source>
        <dbReference type="ARBA" id="ARBA00004496"/>
    </source>
</evidence>
<sequence length="479" mass="54977">MDFSERVTQFIKRHDLVHSGARLVLGVSGGADSMALLHFFNSKKETWHLTLAVCSVDHMLRGARSAEDLNFVASFCRKWGILFIGKTVDVQARSREKKISLEVAARELRYETFAEAVDSFRADALVLAHHGDDQVETMLMRQVRGTVGPGRAGIPVQRPFHGKRLIRPFLALTKEELSRYCVEHGIDPRQDESNASDAHTRNRFRKYVLPFLKRENPEVHLKFQYESERMTEDEALLRQLAEEKLASVMLSKRNTECTLSIPDFLSIHPALQRRIIHLLLCYLYTNQKLQPMHQPIHIEQSLQLLRSERSSGCIFLPHGLVARKSYNCCQIGFSRKRDIEPRQKIILVPGQTEFLTGIFDTVYVSTESVRGGASVGGDSLIIEEDDAVFPLYVRTWREGDRMRPNGMTGIQKVQRIFINEKIDRMQRMVWPVITDAKGRVLWLPLLKRGVPFPSPPYSEKKNYIKLKFIPFSDFGRTQG</sequence>
<gene>
    <name evidence="8 10" type="primary">tilS</name>
    <name evidence="10" type="ORF">M3N64_11170</name>
</gene>
<evidence type="ECO:0000256" key="7">
    <source>
        <dbReference type="ARBA" id="ARBA00048539"/>
    </source>
</evidence>
<proteinExistence type="inferred from homology"/>
<organism evidence="10 11">
    <name type="scientific">Sporolactobacillus mangiferae</name>
    <dbReference type="NCBI Taxonomy" id="2940498"/>
    <lineage>
        <taxon>Bacteria</taxon>
        <taxon>Bacillati</taxon>
        <taxon>Bacillota</taxon>
        <taxon>Bacilli</taxon>
        <taxon>Bacillales</taxon>
        <taxon>Sporolactobacillaceae</taxon>
        <taxon>Sporolactobacillus</taxon>
    </lineage>
</organism>
<name>A0ABT0MDY2_9BACL</name>
<dbReference type="SUPFAM" id="SSF56037">
    <property type="entry name" value="PheT/TilS domain"/>
    <property type="match status" value="1"/>
</dbReference>
<accession>A0ABT0MDY2</accession>
<dbReference type="Pfam" id="PF09179">
    <property type="entry name" value="TilS"/>
    <property type="match status" value="1"/>
</dbReference>
<dbReference type="SMART" id="SM00977">
    <property type="entry name" value="TilS_C"/>
    <property type="match status" value="1"/>
</dbReference>
<comment type="caution">
    <text evidence="10">The sequence shown here is derived from an EMBL/GenBank/DDBJ whole genome shotgun (WGS) entry which is preliminary data.</text>
</comment>
<reference evidence="10 11" key="1">
    <citation type="submission" date="2022-05" db="EMBL/GenBank/DDBJ databases">
        <title>Sporolactobacillus sp nov CPB3-1, isolated from tree bark (Mangifera indica L.).</title>
        <authorList>
            <person name="Phuengjayaem S."/>
            <person name="Tanasupawat S."/>
        </authorList>
    </citation>
    <scope>NUCLEOTIDE SEQUENCE [LARGE SCALE GENOMIC DNA]</scope>
    <source>
        <strain evidence="10 11">CPB3-1</strain>
    </source>
</reference>
<feature type="binding site" evidence="8">
    <location>
        <begin position="28"/>
        <end position="33"/>
    </location>
    <ligand>
        <name>ATP</name>
        <dbReference type="ChEBI" id="CHEBI:30616"/>
    </ligand>
</feature>
<dbReference type="SUPFAM" id="SSF82829">
    <property type="entry name" value="MesJ substrate recognition domain-like"/>
    <property type="match status" value="1"/>
</dbReference>
<dbReference type="SUPFAM" id="SSF52402">
    <property type="entry name" value="Adenine nucleotide alpha hydrolases-like"/>
    <property type="match status" value="1"/>
</dbReference>
<dbReference type="EC" id="6.3.4.19" evidence="8"/>
<evidence type="ECO:0000256" key="8">
    <source>
        <dbReference type="HAMAP-Rule" id="MF_01161"/>
    </source>
</evidence>
<dbReference type="PANTHER" id="PTHR43033:SF1">
    <property type="entry name" value="TRNA(ILE)-LYSIDINE SYNTHASE-RELATED"/>
    <property type="match status" value="1"/>
</dbReference>
<keyword evidence="5 8" id="KW-0547">Nucleotide-binding</keyword>
<keyword evidence="11" id="KW-1185">Reference proteome</keyword>
<dbReference type="InterPro" id="IPR015262">
    <property type="entry name" value="tRNA_Ile_lys_synt_subst-bd"/>
</dbReference>
<dbReference type="InterPro" id="IPR012795">
    <property type="entry name" value="tRNA_Ile_lys_synt_N"/>
</dbReference>
<dbReference type="InterPro" id="IPR012094">
    <property type="entry name" value="tRNA_Ile_lys_synt"/>
</dbReference>
<dbReference type="Gene3D" id="3.30.465.60">
    <property type="match status" value="1"/>
</dbReference>
<evidence type="ECO:0000259" key="9">
    <source>
        <dbReference type="SMART" id="SM00977"/>
    </source>
</evidence>
<comment type="catalytic activity">
    <reaction evidence="7 8">
        <text>cytidine(34) in tRNA(Ile2) + L-lysine + ATP = lysidine(34) in tRNA(Ile2) + AMP + diphosphate + H(+)</text>
        <dbReference type="Rhea" id="RHEA:43744"/>
        <dbReference type="Rhea" id="RHEA-COMP:10625"/>
        <dbReference type="Rhea" id="RHEA-COMP:10670"/>
        <dbReference type="ChEBI" id="CHEBI:15378"/>
        <dbReference type="ChEBI" id="CHEBI:30616"/>
        <dbReference type="ChEBI" id="CHEBI:32551"/>
        <dbReference type="ChEBI" id="CHEBI:33019"/>
        <dbReference type="ChEBI" id="CHEBI:82748"/>
        <dbReference type="ChEBI" id="CHEBI:83665"/>
        <dbReference type="ChEBI" id="CHEBI:456215"/>
        <dbReference type="EC" id="6.3.4.19"/>
    </reaction>
</comment>
<comment type="similarity">
    <text evidence="8">Belongs to the tRNA(Ile)-lysidine synthase family.</text>
</comment>
<dbReference type="NCBIfam" id="TIGR02432">
    <property type="entry name" value="lysidine_TilS_N"/>
    <property type="match status" value="1"/>
</dbReference>
<dbReference type="InterPro" id="IPR011063">
    <property type="entry name" value="TilS/TtcA_N"/>
</dbReference>
<keyword evidence="2 8" id="KW-0963">Cytoplasm</keyword>
<keyword evidence="6 8" id="KW-0067">ATP-binding</keyword>
<dbReference type="EMBL" id="JAMAST010000015">
    <property type="protein sequence ID" value="MCL1632479.1"/>
    <property type="molecule type" value="Genomic_DNA"/>
</dbReference>
<feature type="domain" description="Lysidine-tRNA(Ile) synthetase C-terminal" evidence="9">
    <location>
        <begin position="391"/>
        <end position="468"/>
    </location>
</feature>
<comment type="function">
    <text evidence="8">Ligates lysine onto the cytidine present at position 34 of the AUA codon-specific tRNA(Ile) that contains the anticodon CAU, in an ATP-dependent manner. Cytidine is converted to lysidine, thus changing the amino acid specificity of the tRNA from methionine to isoleucine.</text>
</comment>
<comment type="subcellular location">
    <subcellularLocation>
        <location evidence="1 8">Cytoplasm</location>
    </subcellularLocation>
</comment>
<dbReference type="Pfam" id="PF01171">
    <property type="entry name" value="ATP_bind_3"/>
    <property type="match status" value="1"/>
</dbReference>
<dbReference type="RefSeq" id="WP_249102227.1">
    <property type="nucleotide sequence ID" value="NZ_JAMAST010000015.1"/>
</dbReference>
<dbReference type="CDD" id="cd01992">
    <property type="entry name" value="TilS_N"/>
    <property type="match status" value="1"/>
</dbReference>
<evidence type="ECO:0000256" key="5">
    <source>
        <dbReference type="ARBA" id="ARBA00022741"/>
    </source>
</evidence>
<evidence type="ECO:0000313" key="11">
    <source>
        <dbReference type="Proteomes" id="UP001203004"/>
    </source>
</evidence>
<protein>
    <recommendedName>
        <fullName evidence="8">tRNA(Ile)-lysidine synthase</fullName>
        <ecNumber evidence="8">6.3.4.19</ecNumber>
    </recommendedName>
    <alternativeName>
        <fullName evidence="8">tRNA(Ile)-2-lysyl-cytidine synthase</fullName>
    </alternativeName>
    <alternativeName>
        <fullName evidence="8">tRNA(Ile)-lysidine synthetase</fullName>
    </alternativeName>
</protein>
<keyword evidence="3 8" id="KW-0436">Ligase</keyword>
<dbReference type="NCBIfam" id="TIGR02433">
    <property type="entry name" value="lysidine_TilS_C"/>
    <property type="match status" value="1"/>
</dbReference>
<dbReference type="HAMAP" id="MF_01161">
    <property type="entry name" value="tRNA_Ile_lys_synt"/>
    <property type="match status" value="1"/>
</dbReference>
<dbReference type="InterPro" id="IPR012796">
    <property type="entry name" value="Lysidine-tRNA-synth_C"/>
</dbReference>
<comment type="domain">
    <text evidence="8">The N-terminal region contains the highly conserved SGGXDS motif, predicted to be a P-loop motif involved in ATP binding.</text>
</comment>
<dbReference type="Gene3D" id="3.40.50.620">
    <property type="entry name" value="HUPs"/>
    <property type="match status" value="1"/>
</dbReference>
<dbReference type="Pfam" id="PF11734">
    <property type="entry name" value="TilS_C"/>
    <property type="match status" value="1"/>
</dbReference>
<dbReference type="PANTHER" id="PTHR43033">
    <property type="entry name" value="TRNA(ILE)-LYSIDINE SYNTHASE-RELATED"/>
    <property type="match status" value="1"/>
</dbReference>
<dbReference type="InterPro" id="IPR014729">
    <property type="entry name" value="Rossmann-like_a/b/a_fold"/>
</dbReference>
<evidence type="ECO:0000256" key="2">
    <source>
        <dbReference type="ARBA" id="ARBA00022490"/>
    </source>
</evidence>
<evidence type="ECO:0000256" key="6">
    <source>
        <dbReference type="ARBA" id="ARBA00022840"/>
    </source>
</evidence>
<keyword evidence="4 8" id="KW-0819">tRNA processing</keyword>